<comment type="subcellular location">
    <subcellularLocation>
        <location evidence="1">Cytoplasm</location>
    </subcellularLocation>
</comment>
<dbReference type="NCBIfam" id="NF005436">
    <property type="entry name" value="PRK07023.1"/>
    <property type="match status" value="1"/>
</dbReference>
<dbReference type="SUPFAM" id="SSF51735">
    <property type="entry name" value="NAD(P)-binding Rossmann-fold domains"/>
    <property type="match status" value="1"/>
</dbReference>
<dbReference type="InterPro" id="IPR002347">
    <property type="entry name" value="SDR_fam"/>
</dbReference>
<evidence type="ECO:0000313" key="5">
    <source>
        <dbReference type="EMBL" id="QRJ62117.1"/>
    </source>
</evidence>
<evidence type="ECO:0000256" key="2">
    <source>
        <dbReference type="ARBA" id="ARBA00022490"/>
    </source>
</evidence>
<evidence type="ECO:0000313" key="6">
    <source>
        <dbReference type="Proteomes" id="UP000663444"/>
    </source>
</evidence>
<dbReference type="InterPro" id="IPR051721">
    <property type="entry name" value="Biopterin_syn/organic_redct"/>
</dbReference>
<dbReference type="Gene3D" id="3.40.50.720">
    <property type="entry name" value="NAD(P)-binding Rossmann-like Domain"/>
    <property type="match status" value="1"/>
</dbReference>
<dbReference type="PANTHER" id="PTHR44085:SF2">
    <property type="entry name" value="SEPIAPTERIN REDUCTASE"/>
    <property type="match status" value="1"/>
</dbReference>
<organism evidence="5 6">
    <name type="scientific">Azospira restricta</name>
    <dbReference type="NCBI Taxonomy" id="404405"/>
    <lineage>
        <taxon>Bacteria</taxon>
        <taxon>Pseudomonadati</taxon>
        <taxon>Pseudomonadota</taxon>
        <taxon>Betaproteobacteria</taxon>
        <taxon>Rhodocyclales</taxon>
        <taxon>Rhodocyclaceae</taxon>
        <taxon>Azospira</taxon>
    </lineage>
</organism>
<keyword evidence="6" id="KW-1185">Reference proteome</keyword>
<keyword evidence="3" id="KW-0521">NADP</keyword>
<dbReference type="Pfam" id="PF00106">
    <property type="entry name" value="adh_short"/>
    <property type="match status" value="1"/>
</dbReference>
<dbReference type="PANTHER" id="PTHR44085">
    <property type="entry name" value="SEPIAPTERIN REDUCTASE"/>
    <property type="match status" value="1"/>
</dbReference>
<gene>
    <name evidence="5" type="ORF">IWH25_09855</name>
</gene>
<reference evidence="5" key="1">
    <citation type="submission" date="2020-11" db="EMBL/GenBank/DDBJ databases">
        <title>Azospira restricta DSM 18626 genome sequence.</title>
        <authorList>
            <person name="Moe W.M."/>
        </authorList>
    </citation>
    <scope>NUCLEOTIDE SEQUENCE</scope>
    <source>
        <strain evidence="5">DSM 18626</strain>
    </source>
</reference>
<dbReference type="KEGG" id="ares:IWH25_09855"/>
<accession>A0A974PV51</accession>
<dbReference type="GO" id="GO:0004757">
    <property type="term" value="F:sepiapterin reductase (NADP+) activity"/>
    <property type="evidence" value="ECO:0007669"/>
    <property type="project" value="TreeGrafter"/>
</dbReference>
<dbReference type="GO" id="GO:0005737">
    <property type="term" value="C:cytoplasm"/>
    <property type="evidence" value="ECO:0007669"/>
    <property type="project" value="UniProtKB-SubCell"/>
</dbReference>
<dbReference type="AlphaFoldDB" id="A0A974PV51"/>
<evidence type="ECO:0000256" key="4">
    <source>
        <dbReference type="ARBA" id="ARBA00023002"/>
    </source>
</evidence>
<keyword evidence="4" id="KW-0560">Oxidoreductase</keyword>
<dbReference type="RefSeq" id="WP_203385644.1">
    <property type="nucleotide sequence ID" value="NZ_CP064781.1"/>
</dbReference>
<dbReference type="PRINTS" id="PR00081">
    <property type="entry name" value="GDHRDH"/>
</dbReference>
<dbReference type="GO" id="GO:0006729">
    <property type="term" value="P:tetrahydrobiopterin biosynthetic process"/>
    <property type="evidence" value="ECO:0007669"/>
    <property type="project" value="TreeGrafter"/>
</dbReference>
<dbReference type="Proteomes" id="UP000663444">
    <property type="component" value="Chromosome"/>
</dbReference>
<dbReference type="EMBL" id="CP064781">
    <property type="protein sequence ID" value="QRJ62117.1"/>
    <property type="molecule type" value="Genomic_DNA"/>
</dbReference>
<protein>
    <submittedName>
        <fullName evidence="5">SDR family oxidoreductase</fullName>
    </submittedName>
</protein>
<evidence type="ECO:0000256" key="3">
    <source>
        <dbReference type="ARBA" id="ARBA00022857"/>
    </source>
</evidence>
<keyword evidence="2" id="KW-0963">Cytoplasm</keyword>
<dbReference type="InterPro" id="IPR036291">
    <property type="entry name" value="NAD(P)-bd_dom_sf"/>
</dbReference>
<sequence>MIKAIVTGHSRGLGAAIAANLLARDIAVLGIARRGNTALAAAFPDRLAEVALDLADGDALAGWLAGDALAGFAAGAERLLLVNNAGLLAPVGALAAQPPDAIARAIACNVAAPLMFAAAAAKATASAAELRILHVSSGAGRNAIPGWSVYGAGKAALDHHARVVAADAAPGVRICSLAPGVIDTDMQAEIRATAQENFPLRKKFEALKESGSLATPAACAAGIVAHLLGERFGEVPVLDLREQD</sequence>
<name>A0A974PV51_9RHOO</name>
<proteinExistence type="predicted"/>
<evidence type="ECO:0000256" key="1">
    <source>
        <dbReference type="ARBA" id="ARBA00004496"/>
    </source>
</evidence>